<dbReference type="NCBIfam" id="TIGR01549">
    <property type="entry name" value="HAD-SF-IA-v1"/>
    <property type="match status" value="1"/>
</dbReference>
<dbReference type="SFLD" id="SFLDG01129">
    <property type="entry name" value="C1.5:_HAD__Beta-PGM__Phosphata"/>
    <property type="match status" value="1"/>
</dbReference>
<dbReference type="InterPro" id="IPR023198">
    <property type="entry name" value="PGP-like_dom2"/>
</dbReference>
<evidence type="ECO:0000313" key="1">
    <source>
        <dbReference type="EMBL" id="QBF45448.1"/>
    </source>
</evidence>
<dbReference type="InterPro" id="IPR006439">
    <property type="entry name" value="HAD-SF_hydro_IA"/>
</dbReference>
<name>A0A4V0ZAR8_9MICO</name>
<dbReference type="InterPro" id="IPR036412">
    <property type="entry name" value="HAD-like_sf"/>
</dbReference>
<dbReference type="GO" id="GO:0008967">
    <property type="term" value="F:phosphoglycolate phosphatase activity"/>
    <property type="evidence" value="ECO:0007669"/>
    <property type="project" value="TreeGrafter"/>
</dbReference>
<evidence type="ECO:0000313" key="2">
    <source>
        <dbReference type="Proteomes" id="UP000290408"/>
    </source>
</evidence>
<dbReference type="AlphaFoldDB" id="A0A4V0ZAR8"/>
<keyword evidence="1" id="KW-0378">Hydrolase</keyword>
<accession>A0A4V0ZAR8</accession>
<dbReference type="Gene3D" id="3.40.50.1000">
    <property type="entry name" value="HAD superfamily/HAD-like"/>
    <property type="match status" value="1"/>
</dbReference>
<dbReference type="Gene3D" id="1.10.150.240">
    <property type="entry name" value="Putative phosphatase, domain 2"/>
    <property type="match status" value="1"/>
</dbReference>
<dbReference type="SFLD" id="SFLDS00003">
    <property type="entry name" value="Haloacid_Dehalogenase"/>
    <property type="match status" value="1"/>
</dbReference>
<dbReference type="KEGG" id="jli:EXU32_03690"/>
<proteinExistence type="predicted"/>
<dbReference type="InterPro" id="IPR050155">
    <property type="entry name" value="HAD-like_hydrolase_sf"/>
</dbReference>
<dbReference type="Proteomes" id="UP000290408">
    <property type="component" value="Chromosome"/>
</dbReference>
<dbReference type="GO" id="GO:0005829">
    <property type="term" value="C:cytosol"/>
    <property type="evidence" value="ECO:0007669"/>
    <property type="project" value="TreeGrafter"/>
</dbReference>
<dbReference type="PANTHER" id="PTHR43434:SF24">
    <property type="entry name" value="HYDROLASE-RELATED"/>
    <property type="match status" value="1"/>
</dbReference>
<dbReference type="InterPro" id="IPR041492">
    <property type="entry name" value="HAD_2"/>
</dbReference>
<gene>
    <name evidence="1" type="ORF">EXU32_03690</name>
</gene>
<dbReference type="SUPFAM" id="SSF56784">
    <property type="entry name" value="HAD-like"/>
    <property type="match status" value="1"/>
</dbReference>
<sequence length="229" mass="24258">MGPANQPGGARVDPVNLGIVTRPAICFDLDGTLVDSLPDIIGSIAASLVEHGLADPGDAPIRSLVGLPLEDMFTELAPGSDVSALSGSYRRIYPTRFTQSSHVFGDTVEVLESLRAKGYLLAVTTTKRTPIARDLVAALGLTDHLDLVQGTDDFPAKPSPEVIHRALAELGAQGTWMVGDTTHDIKAGRAADLSTYAVCRPGATHDRERLVTASPHHLEESLLPLLDLV</sequence>
<protein>
    <submittedName>
        <fullName evidence="1">HAD family hydrolase</fullName>
    </submittedName>
</protein>
<dbReference type="OrthoDB" id="9793014at2"/>
<organism evidence="1 2">
    <name type="scientific">Janibacter limosus</name>
    <dbReference type="NCBI Taxonomy" id="53458"/>
    <lineage>
        <taxon>Bacteria</taxon>
        <taxon>Bacillati</taxon>
        <taxon>Actinomycetota</taxon>
        <taxon>Actinomycetes</taxon>
        <taxon>Micrococcales</taxon>
        <taxon>Intrasporangiaceae</taxon>
        <taxon>Janibacter</taxon>
    </lineage>
</organism>
<dbReference type="InterPro" id="IPR023214">
    <property type="entry name" value="HAD_sf"/>
</dbReference>
<keyword evidence="2" id="KW-1185">Reference proteome</keyword>
<dbReference type="GO" id="GO:0006281">
    <property type="term" value="P:DNA repair"/>
    <property type="evidence" value="ECO:0007669"/>
    <property type="project" value="TreeGrafter"/>
</dbReference>
<reference evidence="1 2" key="1">
    <citation type="submission" date="2019-02" db="EMBL/GenBank/DDBJ databases">
        <title>Genomic data mining of an Antarctic deep-sea actinobacterium, Janibacterlimosus P3-3-X1.</title>
        <authorList>
            <person name="Liao L."/>
            <person name="Chen B."/>
        </authorList>
    </citation>
    <scope>NUCLEOTIDE SEQUENCE [LARGE SCALE GENOMIC DNA]</scope>
    <source>
        <strain evidence="1 2">P3-3-X1</strain>
    </source>
</reference>
<dbReference type="Pfam" id="PF13419">
    <property type="entry name" value="HAD_2"/>
    <property type="match status" value="1"/>
</dbReference>
<dbReference type="PANTHER" id="PTHR43434">
    <property type="entry name" value="PHOSPHOGLYCOLATE PHOSPHATASE"/>
    <property type="match status" value="1"/>
</dbReference>
<dbReference type="EMBL" id="CP036164">
    <property type="protein sequence ID" value="QBF45448.1"/>
    <property type="molecule type" value="Genomic_DNA"/>
</dbReference>